<dbReference type="SUPFAM" id="SSF109709">
    <property type="entry name" value="KorB DNA-binding domain-like"/>
    <property type="match status" value="1"/>
</dbReference>
<feature type="domain" description="ParB-like N-terminal" evidence="4">
    <location>
        <begin position="24"/>
        <end position="114"/>
    </location>
</feature>
<dbReference type="InterPro" id="IPR050336">
    <property type="entry name" value="Chromosome_partition/occlusion"/>
</dbReference>
<dbReference type="InterPro" id="IPR036086">
    <property type="entry name" value="ParB/Sulfiredoxin_sf"/>
</dbReference>
<evidence type="ECO:0000256" key="2">
    <source>
        <dbReference type="ARBA" id="ARBA00006295"/>
    </source>
</evidence>
<comment type="similarity">
    <text evidence="2">Belongs to the ParB family.</text>
</comment>
<dbReference type="InterPro" id="IPR003115">
    <property type="entry name" value="ParB_N"/>
</dbReference>
<evidence type="ECO:0000256" key="1">
    <source>
        <dbReference type="ARBA" id="ARBA00004453"/>
    </source>
</evidence>
<dbReference type="Gene3D" id="1.10.10.2830">
    <property type="match status" value="1"/>
</dbReference>
<comment type="caution">
    <text evidence="5">The sequence shown here is derived from an EMBL/GenBank/DDBJ whole genome shotgun (WGS) entry which is preliminary data.</text>
</comment>
<name>A0A6V7R4H6_9BACL</name>
<comment type="subcellular location">
    <subcellularLocation>
        <location evidence="1">Cytoplasm</location>
        <location evidence="1">Nucleoid</location>
    </subcellularLocation>
</comment>
<keyword evidence="3" id="KW-0238">DNA-binding</keyword>
<sequence length="269" mass="31365">MKKPFSKLFNLLDKTGKHEEDKIELIPVESIVPNRFQPRRVFHGKSIKELAQSIEQHGLLQPITLRPIEEGMYEIIAGERRFRAMKSLHYENVESIIKYLTDQEAAVIAIIENIQRENLSPYEEALAYKELLSMEDITQKDLAISLGKSQSFIANKLRLLKLSNSVISALQNNEITERHARTMLSLDNDTQYEILKKVKQDELTVKDTELAVKNRLEQKNEQINFNDDVSFVMNDLDNDIEKLKARGFRVDYDRTEENAYHEVVIRIYK</sequence>
<dbReference type="EMBL" id="CAJEWB010000005">
    <property type="protein sequence ID" value="CAD2072337.1"/>
    <property type="molecule type" value="Genomic_DNA"/>
</dbReference>
<dbReference type="AlphaFoldDB" id="A0A6V7R4H6"/>
<evidence type="ECO:0000256" key="3">
    <source>
        <dbReference type="ARBA" id="ARBA00023125"/>
    </source>
</evidence>
<dbReference type="CDD" id="cd16393">
    <property type="entry name" value="SPO0J_N"/>
    <property type="match status" value="1"/>
</dbReference>
<dbReference type="InterPro" id="IPR004437">
    <property type="entry name" value="ParB/RepB/Spo0J"/>
</dbReference>
<evidence type="ECO:0000313" key="5">
    <source>
        <dbReference type="EMBL" id="CAD2072337.1"/>
    </source>
</evidence>
<dbReference type="GO" id="GO:0009295">
    <property type="term" value="C:nucleoid"/>
    <property type="evidence" value="ECO:0007669"/>
    <property type="project" value="UniProtKB-SubCell"/>
</dbReference>
<dbReference type="GO" id="GO:0007059">
    <property type="term" value="P:chromosome segregation"/>
    <property type="evidence" value="ECO:0007669"/>
    <property type="project" value="TreeGrafter"/>
</dbReference>
<gene>
    <name evidence="5" type="primary">noc_2</name>
    <name evidence="5" type="ORF">JEOPIN946_00435</name>
</gene>
<organism evidence="5 6">
    <name type="scientific">Phocicoccus pinnipedialis</name>
    <dbReference type="NCBI Taxonomy" id="110845"/>
    <lineage>
        <taxon>Bacteria</taxon>
        <taxon>Bacillati</taxon>
        <taxon>Bacillota</taxon>
        <taxon>Bacilli</taxon>
        <taxon>Bacillales</taxon>
        <taxon>Salinicoccaceae</taxon>
        <taxon>Phocicoccus</taxon>
    </lineage>
</organism>
<dbReference type="GO" id="GO:0005694">
    <property type="term" value="C:chromosome"/>
    <property type="evidence" value="ECO:0007669"/>
    <property type="project" value="TreeGrafter"/>
</dbReference>
<dbReference type="InterPro" id="IPR041468">
    <property type="entry name" value="HTH_ParB/Spo0J"/>
</dbReference>
<proteinExistence type="inferred from homology"/>
<dbReference type="PANTHER" id="PTHR33375">
    <property type="entry name" value="CHROMOSOME-PARTITIONING PROTEIN PARB-RELATED"/>
    <property type="match status" value="1"/>
</dbReference>
<evidence type="ECO:0000313" key="6">
    <source>
        <dbReference type="Proteomes" id="UP000588186"/>
    </source>
</evidence>
<dbReference type="Gene3D" id="3.90.1530.30">
    <property type="match status" value="1"/>
</dbReference>
<dbReference type="Proteomes" id="UP000588186">
    <property type="component" value="Unassembled WGS sequence"/>
</dbReference>
<dbReference type="GO" id="GO:0045881">
    <property type="term" value="P:positive regulation of sporulation resulting in formation of a cellular spore"/>
    <property type="evidence" value="ECO:0007669"/>
    <property type="project" value="TreeGrafter"/>
</dbReference>
<keyword evidence="6" id="KW-1185">Reference proteome</keyword>
<protein>
    <submittedName>
        <fullName evidence="5">Nucleoid occlusion protein</fullName>
    </submittedName>
</protein>
<dbReference type="PANTHER" id="PTHR33375:SF8">
    <property type="entry name" value="NUCLEOID OCCLUSION PROTEIN"/>
    <property type="match status" value="1"/>
</dbReference>
<dbReference type="FunFam" id="3.90.1530.30:FF:000001">
    <property type="entry name" value="Chromosome partitioning protein ParB"/>
    <property type="match status" value="1"/>
</dbReference>
<dbReference type="FunFam" id="1.10.10.2830:FF:000001">
    <property type="entry name" value="Chromosome partitioning protein ParB"/>
    <property type="match status" value="1"/>
</dbReference>
<dbReference type="RefSeq" id="WP_186076445.1">
    <property type="nucleotide sequence ID" value="NZ_CAJEWB010000005.1"/>
</dbReference>
<dbReference type="SUPFAM" id="SSF110849">
    <property type="entry name" value="ParB/Sulfiredoxin"/>
    <property type="match status" value="1"/>
</dbReference>
<dbReference type="Pfam" id="PF02195">
    <property type="entry name" value="ParB_N"/>
    <property type="match status" value="1"/>
</dbReference>
<dbReference type="GO" id="GO:0003677">
    <property type="term" value="F:DNA binding"/>
    <property type="evidence" value="ECO:0007669"/>
    <property type="project" value="UniProtKB-KW"/>
</dbReference>
<accession>A0A6V7R4H6</accession>
<dbReference type="NCBIfam" id="TIGR00180">
    <property type="entry name" value="parB_part"/>
    <property type="match status" value="1"/>
</dbReference>
<reference evidence="5 6" key="1">
    <citation type="submission" date="2020-07" db="EMBL/GenBank/DDBJ databases">
        <authorList>
            <person name="Criscuolo A."/>
        </authorList>
    </citation>
    <scope>NUCLEOTIDE SEQUENCE [LARGE SCALE GENOMIC DNA]</scope>
    <source>
        <strain evidence="5">CIP107946</strain>
    </source>
</reference>
<dbReference type="SMART" id="SM00470">
    <property type="entry name" value="ParB"/>
    <property type="match status" value="1"/>
</dbReference>
<dbReference type="Pfam" id="PF17762">
    <property type="entry name" value="HTH_ParB"/>
    <property type="match status" value="1"/>
</dbReference>
<evidence type="ECO:0000259" key="4">
    <source>
        <dbReference type="SMART" id="SM00470"/>
    </source>
</evidence>